<evidence type="ECO:0000313" key="10">
    <source>
        <dbReference type="Proteomes" id="UP001367676"/>
    </source>
</evidence>
<evidence type="ECO:0000256" key="4">
    <source>
        <dbReference type="ARBA" id="ARBA00023163"/>
    </source>
</evidence>
<dbReference type="InterPro" id="IPR049624">
    <property type="entry name" value="FOXN1_4"/>
</dbReference>
<dbReference type="InterPro" id="IPR030456">
    <property type="entry name" value="TF_fork_head_CS_2"/>
</dbReference>
<name>A0AAN9U2H1_9HEMI</name>
<feature type="region of interest" description="Disordered" evidence="7">
    <location>
        <begin position="108"/>
        <end position="132"/>
    </location>
</feature>
<evidence type="ECO:0000256" key="1">
    <source>
        <dbReference type="ARBA" id="ARBA00022473"/>
    </source>
</evidence>
<dbReference type="PROSITE" id="PS00658">
    <property type="entry name" value="FORK_HEAD_2"/>
    <property type="match status" value="1"/>
</dbReference>
<dbReference type="Pfam" id="PF00250">
    <property type="entry name" value="Forkhead"/>
    <property type="match status" value="1"/>
</dbReference>
<feature type="domain" description="Fork-head" evidence="8">
    <location>
        <begin position="245"/>
        <end position="340"/>
    </location>
</feature>
<evidence type="ECO:0000256" key="7">
    <source>
        <dbReference type="SAM" id="MobiDB-lite"/>
    </source>
</evidence>
<keyword evidence="3 6" id="KW-0238">DNA-binding</keyword>
<dbReference type="GO" id="GO:0000976">
    <property type="term" value="F:transcription cis-regulatory region binding"/>
    <property type="evidence" value="ECO:0007669"/>
    <property type="project" value="TreeGrafter"/>
</dbReference>
<dbReference type="InterPro" id="IPR036388">
    <property type="entry name" value="WH-like_DNA-bd_sf"/>
</dbReference>
<feature type="compositionally biased region" description="Low complexity" evidence="7">
    <location>
        <begin position="114"/>
        <end position="124"/>
    </location>
</feature>
<accession>A0AAN9U2H1</accession>
<feature type="compositionally biased region" description="Acidic residues" evidence="7">
    <location>
        <begin position="373"/>
        <end position="397"/>
    </location>
</feature>
<feature type="DNA-binding region" description="Fork-head" evidence="6">
    <location>
        <begin position="245"/>
        <end position="340"/>
    </location>
</feature>
<evidence type="ECO:0000256" key="5">
    <source>
        <dbReference type="ARBA" id="ARBA00023242"/>
    </source>
</evidence>
<evidence type="ECO:0000313" key="9">
    <source>
        <dbReference type="EMBL" id="KAK7604649.1"/>
    </source>
</evidence>
<sequence length="540" mass="60910">MEFLSSPIHNYSYETFDDAFFELPKEMDFELNSDFRDGSSYSMHEEEDLNDGMYGVWNAKHPWSLNNNANSLYNSNLHLDFIGGDPESAMMVNPNVVIPNGFCVGVRHEDDSSLSEGQSSSSQSTHVPDQVTMKTENAATEFSDGEEEVTNEVKKIKHRLLSTKESLASSADCSATAGKSSSPKNTIRILKPAVVESNDSPLLNGLTSPQNKNEGPRLKTLTIKNGHSVNSKCGLFYQNEHFYPKPAFSYSCLIAMALKNSKHGCLPVAEIYNFMCNHFPYFKTAPNGWKNSVRHNLSLNKCFEKIEKPAGSTQRKGCLWALNPSKAAKLEEEVLKCAKKDVLSIKKAMEYPEHLELLERGELKSLYDSEQGTYEDEEDMDTNEDDTEGEEPEANEVVDDRLSESEEQHERTPAMNISKPRGLPEFKIEVDDSIYDELMGTIKQKQLFSVNGSPSNTTNERTANAVKKVKKIYIQVNNGAEEKATIKPKSAEAFDHYDINNFLRLENEMKLTTGKRTPPRFTKQLVPNSRIKQIKFKTWD</sequence>
<feature type="region of interest" description="Disordered" evidence="7">
    <location>
        <begin position="366"/>
        <end position="419"/>
    </location>
</feature>
<comment type="caution">
    <text evidence="9">The sequence shown here is derived from an EMBL/GenBank/DDBJ whole genome shotgun (WGS) entry which is preliminary data.</text>
</comment>
<keyword evidence="1" id="KW-0217">Developmental protein</keyword>
<keyword evidence="4" id="KW-0804">Transcription</keyword>
<dbReference type="CDD" id="cd20030">
    <property type="entry name" value="FH_FOXN1-like"/>
    <property type="match status" value="1"/>
</dbReference>
<dbReference type="AlphaFoldDB" id="A0AAN9U2H1"/>
<evidence type="ECO:0000256" key="2">
    <source>
        <dbReference type="ARBA" id="ARBA00023015"/>
    </source>
</evidence>
<feature type="compositionally biased region" description="Basic and acidic residues" evidence="7">
    <location>
        <begin position="398"/>
        <end position="412"/>
    </location>
</feature>
<evidence type="ECO:0000259" key="8">
    <source>
        <dbReference type="PROSITE" id="PS50039"/>
    </source>
</evidence>
<keyword evidence="5 6" id="KW-0539">Nucleus</keyword>
<dbReference type="Gene3D" id="1.10.10.10">
    <property type="entry name" value="Winged helix-like DNA-binding domain superfamily/Winged helix DNA-binding domain"/>
    <property type="match status" value="1"/>
</dbReference>
<dbReference type="PANTHER" id="PTHR46721">
    <property type="entry name" value="FORKHEAD BOX PROTEIN N1"/>
    <property type="match status" value="1"/>
</dbReference>
<gene>
    <name evidence="9" type="ORF">V9T40_005835</name>
</gene>
<dbReference type="EMBL" id="JBBCAQ010000003">
    <property type="protein sequence ID" value="KAK7604649.1"/>
    <property type="molecule type" value="Genomic_DNA"/>
</dbReference>
<organism evidence="9 10">
    <name type="scientific">Parthenolecanium corni</name>
    <dbReference type="NCBI Taxonomy" id="536013"/>
    <lineage>
        <taxon>Eukaryota</taxon>
        <taxon>Metazoa</taxon>
        <taxon>Ecdysozoa</taxon>
        <taxon>Arthropoda</taxon>
        <taxon>Hexapoda</taxon>
        <taxon>Insecta</taxon>
        <taxon>Pterygota</taxon>
        <taxon>Neoptera</taxon>
        <taxon>Paraneoptera</taxon>
        <taxon>Hemiptera</taxon>
        <taxon>Sternorrhyncha</taxon>
        <taxon>Coccoidea</taxon>
        <taxon>Coccidae</taxon>
        <taxon>Parthenolecanium</taxon>
    </lineage>
</organism>
<dbReference type="GO" id="GO:0000981">
    <property type="term" value="F:DNA-binding transcription factor activity, RNA polymerase II-specific"/>
    <property type="evidence" value="ECO:0007669"/>
    <property type="project" value="TreeGrafter"/>
</dbReference>
<dbReference type="SMART" id="SM00339">
    <property type="entry name" value="FH"/>
    <property type="match status" value="1"/>
</dbReference>
<dbReference type="Proteomes" id="UP001367676">
    <property type="component" value="Unassembled WGS sequence"/>
</dbReference>
<reference evidence="9 10" key="1">
    <citation type="submission" date="2024-03" db="EMBL/GenBank/DDBJ databases">
        <title>Adaptation during the transition from Ophiocordyceps entomopathogen to insect associate is accompanied by gene loss and intensified selection.</title>
        <authorList>
            <person name="Ward C.M."/>
            <person name="Onetto C.A."/>
            <person name="Borneman A.R."/>
        </authorList>
    </citation>
    <scope>NUCLEOTIDE SEQUENCE [LARGE SCALE GENOMIC DNA]</scope>
    <source>
        <strain evidence="9">AWRI1</strain>
        <tissue evidence="9">Single Adult Female</tissue>
    </source>
</reference>
<protein>
    <recommendedName>
        <fullName evidence="8">Fork-head domain-containing protein</fullName>
    </recommendedName>
</protein>
<proteinExistence type="predicted"/>
<dbReference type="PRINTS" id="PR00053">
    <property type="entry name" value="FORKHEAD"/>
</dbReference>
<dbReference type="PANTHER" id="PTHR46721:SF3">
    <property type="entry name" value="FORKHEAD BOX N1"/>
    <property type="match status" value="1"/>
</dbReference>
<dbReference type="GO" id="GO:0005634">
    <property type="term" value="C:nucleus"/>
    <property type="evidence" value="ECO:0007669"/>
    <property type="project" value="UniProtKB-SubCell"/>
</dbReference>
<dbReference type="SUPFAM" id="SSF46785">
    <property type="entry name" value="Winged helix' DNA-binding domain"/>
    <property type="match status" value="1"/>
</dbReference>
<dbReference type="PROSITE" id="PS50039">
    <property type="entry name" value="FORK_HEAD_3"/>
    <property type="match status" value="1"/>
</dbReference>
<keyword evidence="10" id="KW-1185">Reference proteome</keyword>
<evidence type="ECO:0000256" key="3">
    <source>
        <dbReference type="ARBA" id="ARBA00023125"/>
    </source>
</evidence>
<evidence type="ECO:0000256" key="6">
    <source>
        <dbReference type="PROSITE-ProRule" id="PRU00089"/>
    </source>
</evidence>
<comment type="subcellular location">
    <subcellularLocation>
        <location evidence="6">Nucleus</location>
    </subcellularLocation>
</comment>
<dbReference type="InterPro" id="IPR001766">
    <property type="entry name" value="Fork_head_dom"/>
</dbReference>
<keyword evidence="2" id="KW-0805">Transcription regulation</keyword>
<dbReference type="InterPro" id="IPR036390">
    <property type="entry name" value="WH_DNA-bd_sf"/>
</dbReference>